<reference evidence="1" key="1">
    <citation type="journal article" date="2011" name="Plant Physiol.">
        <title>Comprehensive sequence analysis of 24,783 barley full-length cDNAs derived from 12 clone libraries.</title>
        <authorList>
            <person name="Matsumoto T."/>
            <person name="Tanaka T."/>
            <person name="Sakai H."/>
            <person name="Amano N."/>
            <person name="Kanamori H."/>
            <person name="Kurita K."/>
            <person name="Kikuta A."/>
            <person name="Kamiya K."/>
            <person name="Yamamoto M."/>
            <person name="Ikawa H."/>
            <person name="Fujii N."/>
            <person name="Hori K."/>
            <person name="Itoh T."/>
            <person name="Sato K."/>
        </authorList>
    </citation>
    <scope>NUCLEOTIDE SEQUENCE</scope>
    <source>
        <tissue evidence="1">Shoot and root</tissue>
    </source>
</reference>
<evidence type="ECO:0000313" key="1">
    <source>
        <dbReference type="EMBL" id="BAJ95200.1"/>
    </source>
</evidence>
<organism evidence="1">
    <name type="scientific">Hordeum vulgare subsp. vulgare</name>
    <name type="common">Domesticated barley</name>
    <dbReference type="NCBI Taxonomy" id="112509"/>
    <lineage>
        <taxon>Eukaryota</taxon>
        <taxon>Viridiplantae</taxon>
        <taxon>Streptophyta</taxon>
        <taxon>Embryophyta</taxon>
        <taxon>Tracheophyta</taxon>
        <taxon>Spermatophyta</taxon>
        <taxon>Magnoliopsida</taxon>
        <taxon>Liliopsida</taxon>
        <taxon>Poales</taxon>
        <taxon>Poaceae</taxon>
        <taxon>BOP clade</taxon>
        <taxon>Pooideae</taxon>
        <taxon>Triticodae</taxon>
        <taxon>Triticeae</taxon>
        <taxon>Hordeinae</taxon>
        <taxon>Hordeum</taxon>
    </lineage>
</organism>
<dbReference type="AlphaFoldDB" id="F2DJC9"/>
<name>F2DJC9_HORVV</name>
<proteinExistence type="evidence at transcript level"/>
<accession>F2DJC9</accession>
<sequence>MSNKWTAQCLQKSQKNSKNSISKFLPLSWRNFMSSSDLKTHSRKHKPFSSLFLPMKNTTLSIKYNQIQAPPSVSKFLLRKRET</sequence>
<protein>
    <submittedName>
        <fullName evidence="1">Predicted protein</fullName>
    </submittedName>
</protein>
<dbReference type="EMBL" id="AK363997">
    <property type="protein sequence ID" value="BAJ95200.1"/>
    <property type="molecule type" value="mRNA"/>
</dbReference>